<keyword evidence="2" id="KW-1185">Reference proteome</keyword>
<sequence>MEEAYDVTCAKTTLLHSMGFTKVGIKTRCDEEYCITDVKSLKAGCQKFPEEFSQEAQFDPMEQCIMITSACNLYWQRHHLSADCIAVEPAGGWRGARNN</sequence>
<dbReference type="AlphaFoldDB" id="A0A3M6T5H4"/>
<dbReference type="Proteomes" id="UP000275408">
    <property type="component" value="Unassembled WGS sequence"/>
</dbReference>
<organism evidence="1 2">
    <name type="scientific">Pocillopora damicornis</name>
    <name type="common">Cauliflower coral</name>
    <name type="synonym">Millepora damicornis</name>
    <dbReference type="NCBI Taxonomy" id="46731"/>
    <lineage>
        <taxon>Eukaryota</taxon>
        <taxon>Metazoa</taxon>
        <taxon>Cnidaria</taxon>
        <taxon>Anthozoa</taxon>
        <taxon>Hexacorallia</taxon>
        <taxon>Scleractinia</taxon>
        <taxon>Astrocoeniina</taxon>
        <taxon>Pocilloporidae</taxon>
        <taxon>Pocillopora</taxon>
    </lineage>
</organism>
<comment type="caution">
    <text evidence="1">The sequence shown here is derived from an EMBL/GenBank/DDBJ whole genome shotgun (WGS) entry which is preliminary data.</text>
</comment>
<evidence type="ECO:0000313" key="2">
    <source>
        <dbReference type="Proteomes" id="UP000275408"/>
    </source>
</evidence>
<evidence type="ECO:0000313" key="1">
    <source>
        <dbReference type="EMBL" id="RMX36612.1"/>
    </source>
</evidence>
<gene>
    <name evidence="1" type="ORF">pdam_00022413</name>
</gene>
<reference evidence="1 2" key="1">
    <citation type="journal article" date="2018" name="Sci. Rep.">
        <title>Comparative analysis of the Pocillopora damicornis genome highlights role of immune system in coral evolution.</title>
        <authorList>
            <person name="Cunning R."/>
            <person name="Bay R.A."/>
            <person name="Gillette P."/>
            <person name="Baker A.C."/>
            <person name="Traylor-Knowles N."/>
        </authorList>
    </citation>
    <scope>NUCLEOTIDE SEQUENCE [LARGE SCALE GENOMIC DNA]</scope>
    <source>
        <strain evidence="1">RSMAS</strain>
        <tissue evidence="1">Whole animal</tissue>
    </source>
</reference>
<name>A0A3M6T5H4_POCDA</name>
<dbReference type="EMBL" id="RCHS01004285">
    <property type="protein sequence ID" value="RMX36612.1"/>
    <property type="molecule type" value="Genomic_DNA"/>
</dbReference>
<proteinExistence type="predicted"/>
<protein>
    <submittedName>
        <fullName evidence="1">Uncharacterized protein</fullName>
    </submittedName>
</protein>
<accession>A0A3M6T5H4</accession>